<name>A0ABN8M2W4_9CNID</name>
<proteinExistence type="predicted"/>
<accession>A0ABN8M2W4</accession>
<comment type="caution">
    <text evidence="2">The sequence shown here is derived from an EMBL/GenBank/DDBJ whole genome shotgun (WGS) entry which is preliminary data.</text>
</comment>
<gene>
    <name evidence="2" type="ORF">PEVE_00009520</name>
</gene>
<dbReference type="EMBL" id="CALNXI010000166">
    <property type="protein sequence ID" value="CAH3021030.1"/>
    <property type="molecule type" value="Genomic_DNA"/>
</dbReference>
<organism evidence="2 3">
    <name type="scientific">Porites evermanni</name>
    <dbReference type="NCBI Taxonomy" id="104178"/>
    <lineage>
        <taxon>Eukaryota</taxon>
        <taxon>Metazoa</taxon>
        <taxon>Cnidaria</taxon>
        <taxon>Anthozoa</taxon>
        <taxon>Hexacorallia</taxon>
        <taxon>Scleractinia</taxon>
        <taxon>Fungiina</taxon>
        <taxon>Poritidae</taxon>
        <taxon>Porites</taxon>
    </lineage>
</organism>
<reference evidence="2 3" key="1">
    <citation type="submission" date="2022-05" db="EMBL/GenBank/DDBJ databases">
        <authorList>
            <consortium name="Genoscope - CEA"/>
            <person name="William W."/>
        </authorList>
    </citation>
    <scope>NUCLEOTIDE SEQUENCE [LARGE SCALE GENOMIC DNA]</scope>
</reference>
<feature type="compositionally biased region" description="Polar residues" evidence="1">
    <location>
        <begin position="54"/>
        <end position="66"/>
    </location>
</feature>
<dbReference type="Proteomes" id="UP001159427">
    <property type="component" value="Unassembled WGS sequence"/>
</dbReference>
<evidence type="ECO:0000313" key="3">
    <source>
        <dbReference type="Proteomes" id="UP001159427"/>
    </source>
</evidence>
<feature type="region of interest" description="Disordered" evidence="1">
    <location>
        <begin position="44"/>
        <end position="66"/>
    </location>
</feature>
<sequence length="66" mass="7735">MFATDGSEKDPIEVYTLYAQKRPEKMNEDDSPFYLAVNNNLNYDSKSRNRQRTSPKSQCCQQQLKL</sequence>
<protein>
    <submittedName>
        <fullName evidence="2">Uncharacterized protein</fullName>
    </submittedName>
</protein>
<evidence type="ECO:0000313" key="2">
    <source>
        <dbReference type="EMBL" id="CAH3021030.1"/>
    </source>
</evidence>
<keyword evidence="3" id="KW-1185">Reference proteome</keyword>
<evidence type="ECO:0000256" key="1">
    <source>
        <dbReference type="SAM" id="MobiDB-lite"/>
    </source>
</evidence>